<dbReference type="InterPro" id="IPR011322">
    <property type="entry name" value="N-reg_PII-like_a/b"/>
</dbReference>
<comment type="similarity">
    <text evidence="5">Belongs to the P(II) protein family.</text>
</comment>
<keyword evidence="8" id="KW-1185">Reference proteome</keyword>
<dbReference type="PANTHER" id="PTHR30115">
    <property type="entry name" value="NITROGEN REGULATORY PROTEIN P-II"/>
    <property type="match status" value="1"/>
</dbReference>
<dbReference type="STRING" id="1162668.LFE_0476"/>
<gene>
    <name evidence="7" type="ordered locus">LFE_0476</name>
</gene>
<proteinExistence type="inferred from homology"/>
<evidence type="ECO:0000256" key="5">
    <source>
        <dbReference type="RuleBase" id="RU003936"/>
    </source>
</evidence>
<dbReference type="InterPro" id="IPR017918">
    <property type="entry name" value="N-reg_PII_CS"/>
</dbReference>
<evidence type="ECO:0000313" key="7">
    <source>
        <dbReference type="EMBL" id="BAM06194.1"/>
    </source>
</evidence>
<dbReference type="GO" id="GO:0006808">
    <property type="term" value="P:regulation of nitrogen utilization"/>
    <property type="evidence" value="ECO:0007669"/>
    <property type="project" value="InterPro"/>
</dbReference>
<dbReference type="SMART" id="SM00938">
    <property type="entry name" value="P-II"/>
    <property type="match status" value="1"/>
</dbReference>
<evidence type="ECO:0000256" key="3">
    <source>
        <dbReference type="ARBA" id="ARBA00023163"/>
    </source>
</evidence>
<keyword evidence="4" id="KW-0535">Nitrogen fixation</keyword>
<reference evidence="8" key="2">
    <citation type="submission" date="2012-03" db="EMBL/GenBank/DDBJ databases">
        <title>The complete genome sequence of the pioneer microbe on fresh volcanic deposit, Leptospirillum ferrooxidans strain C2-3.</title>
        <authorList>
            <person name="Fujimura R."/>
            <person name="Sato Y."/>
            <person name="Nishizawa T."/>
            <person name="Nanba K."/>
            <person name="Oshima K."/>
            <person name="Hattori M."/>
            <person name="Kamijo T."/>
            <person name="Ohta H."/>
        </authorList>
    </citation>
    <scope>NUCLEOTIDE SEQUENCE [LARGE SCALE GENOMIC DNA]</scope>
    <source>
        <strain evidence="8">C2-3</strain>
    </source>
</reference>
<comment type="function">
    <text evidence="1">Could be involved in the regulation of nitrogen fixation.</text>
</comment>
<dbReference type="Pfam" id="PF00543">
    <property type="entry name" value="P-II"/>
    <property type="match status" value="1"/>
</dbReference>
<dbReference type="Proteomes" id="UP000007382">
    <property type="component" value="Chromosome"/>
</dbReference>
<dbReference type="InterPro" id="IPR002187">
    <property type="entry name" value="N-reg_PII"/>
</dbReference>
<name>I0ILP5_LEPFC</name>
<evidence type="ECO:0000256" key="4">
    <source>
        <dbReference type="ARBA" id="ARBA00023231"/>
    </source>
</evidence>
<organism evidence="7 8">
    <name type="scientific">Leptospirillum ferrooxidans (strain C2-3)</name>
    <dbReference type="NCBI Taxonomy" id="1162668"/>
    <lineage>
        <taxon>Bacteria</taxon>
        <taxon>Pseudomonadati</taxon>
        <taxon>Nitrospirota</taxon>
        <taxon>Nitrospiria</taxon>
        <taxon>Nitrospirales</taxon>
        <taxon>Nitrospiraceae</taxon>
        <taxon>Leptospirillum</taxon>
    </lineage>
</organism>
<keyword evidence="3" id="KW-0804">Transcription</keyword>
<dbReference type="SUPFAM" id="SSF54913">
    <property type="entry name" value="GlnB-like"/>
    <property type="match status" value="1"/>
</dbReference>
<evidence type="ECO:0000256" key="6">
    <source>
        <dbReference type="SAM" id="MobiDB-lite"/>
    </source>
</evidence>
<dbReference type="PROSITE" id="PS00638">
    <property type="entry name" value="PII_GLNB_CTER"/>
    <property type="match status" value="1"/>
</dbReference>
<evidence type="ECO:0000313" key="8">
    <source>
        <dbReference type="Proteomes" id="UP000007382"/>
    </source>
</evidence>
<feature type="region of interest" description="Disordered" evidence="6">
    <location>
        <begin position="100"/>
        <end position="123"/>
    </location>
</feature>
<dbReference type="GO" id="GO:0005524">
    <property type="term" value="F:ATP binding"/>
    <property type="evidence" value="ECO:0007669"/>
    <property type="project" value="TreeGrafter"/>
</dbReference>
<dbReference type="Gene3D" id="3.30.70.120">
    <property type="match status" value="1"/>
</dbReference>
<sequence length="123" mass="13370">MKMIQAIVRPEKANDVVLSLEKTGILALTRMDVMGHGRQRGIHVGTIHYAEIAKVFFMIVVENHDMDRAVNAIRIAACTGNPGDGKIFVSSLLESRTIRESGKSVASQKITDHESTPLSGKGV</sequence>
<accession>I0ILP5</accession>
<dbReference type="InterPro" id="IPR015867">
    <property type="entry name" value="N-reg_PII/ATP_PRibTrfase_C"/>
</dbReference>
<dbReference type="AlphaFoldDB" id="I0ILP5"/>
<evidence type="ECO:0000256" key="2">
    <source>
        <dbReference type="ARBA" id="ARBA00023015"/>
    </source>
</evidence>
<dbReference type="eggNOG" id="COG0347">
    <property type="taxonomic scope" value="Bacteria"/>
</dbReference>
<dbReference type="PATRIC" id="fig|1162668.3.peg.558"/>
<dbReference type="PROSITE" id="PS51343">
    <property type="entry name" value="PII_GLNB_DOM"/>
    <property type="match status" value="1"/>
</dbReference>
<evidence type="ECO:0000256" key="1">
    <source>
        <dbReference type="ARBA" id="ARBA00002440"/>
    </source>
</evidence>
<dbReference type="KEGG" id="lfc:LFE_0476"/>
<dbReference type="EMBL" id="AP012342">
    <property type="protein sequence ID" value="BAM06194.1"/>
    <property type="molecule type" value="Genomic_DNA"/>
</dbReference>
<dbReference type="OrthoDB" id="9802729at2"/>
<dbReference type="GO" id="GO:0005829">
    <property type="term" value="C:cytosol"/>
    <property type="evidence" value="ECO:0007669"/>
    <property type="project" value="TreeGrafter"/>
</dbReference>
<dbReference type="PANTHER" id="PTHR30115:SF13">
    <property type="entry name" value="PII-LIKE PROTEIN GLNBI"/>
    <property type="match status" value="1"/>
</dbReference>
<protein>
    <submittedName>
        <fullName evidence="7">Putative nitrogen regulatory protein P-II glnB-like protein 1</fullName>
    </submittedName>
</protein>
<keyword evidence="2" id="KW-0805">Transcription regulation</keyword>
<dbReference type="PRINTS" id="PR00340">
    <property type="entry name" value="PIIGLNB"/>
</dbReference>
<dbReference type="GO" id="GO:0030234">
    <property type="term" value="F:enzyme regulator activity"/>
    <property type="evidence" value="ECO:0007669"/>
    <property type="project" value="InterPro"/>
</dbReference>
<reference evidence="7 8" key="1">
    <citation type="journal article" date="2012" name="J. Bacteriol.">
        <title>Complete Genome Sequence of Leptospirillum ferrooxidans Strain C2-3, Isolated from a Fresh Volcanic Ash Deposit on the Island of Miyake, Japan.</title>
        <authorList>
            <person name="Fujimura R."/>
            <person name="Sato Y."/>
            <person name="Nishizawa T."/>
            <person name="Oshima K."/>
            <person name="Kim S.-W."/>
            <person name="Hattori M."/>
            <person name="Kamijo T."/>
            <person name="Ohta H."/>
        </authorList>
    </citation>
    <scope>NUCLEOTIDE SEQUENCE [LARGE SCALE GENOMIC DNA]</scope>
    <source>
        <strain evidence="7 8">C2-3</strain>
    </source>
</reference>
<dbReference type="HOGENOM" id="CLU_082268_0_1_0"/>